<dbReference type="EMBL" id="JACJSI010000544">
    <property type="protein sequence ID" value="MBD2536756.1"/>
    <property type="molecule type" value="Genomic_DNA"/>
</dbReference>
<dbReference type="RefSeq" id="WP_190947423.1">
    <property type="nucleotide sequence ID" value="NZ_JACJSI010000544.1"/>
</dbReference>
<feature type="region of interest" description="Disordered" evidence="3">
    <location>
        <begin position="31"/>
        <end position="53"/>
    </location>
</feature>
<dbReference type="Pfam" id="PF00353">
    <property type="entry name" value="HemolysinCabind"/>
    <property type="match status" value="1"/>
</dbReference>
<evidence type="ECO:0000256" key="1">
    <source>
        <dbReference type="ARBA" id="ARBA00004613"/>
    </source>
</evidence>
<dbReference type="Gene3D" id="2.150.10.10">
    <property type="entry name" value="Serralysin-like metalloprotease, C-terminal"/>
    <property type="match status" value="1"/>
</dbReference>
<dbReference type="PANTHER" id="PTHR38340">
    <property type="entry name" value="S-LAYER PROTEIN"/>
    <property type="match status" value="1"/>
</dbReference>
<dbReference type="SUPFAM" id="SSF51120">
    <property type="entry name" value="beta-Roll"/>
    <property type="match status" value="1"/>
</dbReference>
<protein>
    <submittedName>
        <fullName evidence="4">Uncharacterized protein</fullName>
    </submittedName>
</protein>
<name>A0ABR8E6M2_9NOSO</name>
<reference evidence="4 5" key="1">
    <citation type="journal article" date="2020" name="ISME J.">
        <title>Comparative genomics reveals insights into cyanobacterial evolution and habitat adaptation.</title>
        <authorList>
            <person name="Chen M.Y."/>
            <person name="Teng W.K."/>
            <person name="Zhao L."/>
            <person name="Hu C.X."/>
            <person name="Zhou Y.K."/>
            <person name="Han B.P."/>
            <person name="Song L.R."/>
            <person name="Shu W.S."/>
        </authorList>
    </citation>
    <scope>NUCLEOTIDE SEQUENCE [LARGE SCALE GENOMIC DNA]</scope>
    <source>
        <strain evidence="4 5">FACHB-838</strain>
    </source>
</reference>
<keyword evidence="2" id="KW-0964">Secreted</keyword>
<evidence type="ECO:0000256" key="3">
    <source>
        <dbReference type="SAM" id="MobiDB-lite"/>
    </source>
</evidence>
<evidence type="ECO:0000313" key="5">
    <source>
        <dbReference type="Proteomes" id="UP000623440"/>
    </source>
</evidence>
<dbReference type="PROSITE" id="PS00330">
    <property type="entry name" value="HEMOLYSIN_CALCIUM"/>
    <property type="match status" value="2"/>
</dbReference>
<keyword evidence="5" id="KW-1185">Reference proteome</keyword>
<evidence type="ECO:0000256" key="2">
    <source>
        <dbReference type="ARBA" id="ARBA00022525"/>
    </source>
</evidence>
<proteinExistence type="predicted"/>
<gene>
    <name evidence="4" type="ORF">H6G97_48965</name>
</gene>
<evidence type="ECO:0000313" key="4">
    <source>
        <dbReference type="EMBL" id="MBD2536756.1"/>
    </source>
</evidence>
<dbReference type="InterPro" id="IPR018511">
    <property type="entry name" value="Hemolysin-typ_Ca-bd_CS"/>
</dbReference>
<dbReference type="InterPro" id="IPR050557">
    <property type="entry name" value="RTX_toxin/Mannuronan_C5-epim"/>
</dbReference>
<dbReference type="InterPro" id="IPR011049">
    <property type="entry name" value="Serralysin-like_metalloprot_C"/>
</dbReference>
<dbReference type="Proteomes" id="UP000623440">
    <property type="component" value="Unassembled WGS sequence"/>
</dbReference>
<dbReference type="InterPro" id="IPR001343">
    <property type="entry name" value="Hemolysn_Ca-bd"/>
</dbReference>
<accession>A0ABR8E6M2</accession>
<feature type="compositionally biased region" description="Gly residues" evidence="3">
    <location>
        <begin position="36"/>
        <end position="48"/>
    </location>
</feature>
<dbReference type="PRINTS" id="PR00313">
    <property type="entry name" value="CABNDNGRPT"/>
</dbReference>
<comment type="caution">
    <text evidence="4">The sequence shown here is derived from an EMBL/GenBank/DDBJ whole genome shotgun (WGS) entry which is preliminary data.</text>
</comment>
<comment type="subcellular location">
    <subcellularLocation>
        <location evidence="1">Secreted</location>
    </subcellularLocation>
</comment>
<sequence length="154" mass="16061">MSNFENVEGSQGSETIIGSIVSNVLNGNGGNDTISGGPGGDTINGGSGNDILTGSSGTDSLTGGLGNDTFDFNSVSENQPSLFRDAITDFVGNGIFAGDLIDLSNIDANPFLAGRQAFTFIAGSTFSTVGQVRYSEGILIRFISRWHSSRKIRR</sequence>
<dbReference type="PANTHER" id="PTHR38340:SF1">
    <property type="entry name" value="S-LAYER PROTEIN"/>
    <property type="match status" value="1"/>
</dbReference>
<organism evidence="4 5">
    <name type="scientific">Nostoc flagelliforme FACHB-838</name>
    <dbReference type="NCBI Taxonomy" id="2692904"/>
    <lineage>
        <taxon>Bacteria</taxon>
        <taxon>Bacillati</taxon>
        <taxon>Cyanobacteriota</taxon>
        <taxon>Cyanophyceae</taxon>
        <taxon>Nostocales</taxon>
        <taxon>Nostocaceae</taxon>
        <taxon>Nostoc</taxon>
    </lineage>
</organism>